<gene>
    <name evidence="8" type="ORF">C464_16872</name>
</gene>
<dbReference type="PATRIC" id="fig|1227466.3.peg.3354"/>
<dbReference type="RefSeq" id="WP_006114906.1">
    <property type="nucleotide sequence ID" value="NZ_AOJL01000062.1"/>
</dbReference>
<dbReference type="PANTHER" id="PTHR42188:SF1">
    <property type="entry name" value="23S RRNA-SPECIFIC ENDONUCLEASE VAPC20"/>
    <property type="match status" value="1"/>
</dbReference>
<proteinExistence type="predicted"/>
<feature type="domain" description="PIN" evidence="7">
    <location>
        <begin position="5"/>
        <end position="129"/>
    </location>
</feature>
<keyword evidence="2" id="KW-0540">Nuclease</keyword>
<comment type="caution">
    <text evidence="8">The sequence shown here is derived from an EMBL/GenBank/DDBJ whole genome shotgun (WGS) entry which is preliminary data.</text>
</comment>
<dbReference type="FunFam" id="3.40.50.1010:FF:000042">
    <property type="entry name" value="Ribonuclease VapC"/>
    <property type="match status" value="1"/>
</dbReference>
<keyword evidence="3" id="KW-0479">Metal-binding</keyword>
<sequence length="144" mass="15662">MLRALIDTSVLFTAAYKRDNSHDTALPVLHGIDNGTLSEAAVLDYTLAETFNGLTTRAGHDAAVGLPDRIEETACSHMNSLTIDAFATGKSLFRQHKPLSVVDACIIAYIQTEGLGCLYAFDDDFDAVEDVYRLDTATNQYDPS</sequence>
<reference evidence="8 9" key="1">
    <citation type="journal article" date="2014" name="PLoS Genet.">
        <title>Phylogenetically driven sequencing of extremely halophilic archaea reveals strategies for static and dynamic osmo-response.</title>
        <authorList>
            <person name="Becker E.A."/>
            <person name="Seitzer P.M."/>
            <person name="Tritt A."/>
            <person name="Larsen D."/>
            <person name="Krusor M."/>
            <person name="Yao A.I."/>
            <person name="Wu D."/>
            <person name="Madern D."/>
            <person name="Eisen J.A."/>
            <person name="Darling A.E."/>
            <person name="Facciotti M.T."/>
        </authorList>
    </citation>
    <scope>NUCLEOTIDE SEQUENCE [LARGE SCALE GENOMIC DNA]</scope>
    <source>
        <strain evidence="8 9">DSM 10284</strain>
    </source>
</reference>
<accession>M0EAH8</accession>
<name>M0EAH8_9EURY</name>
<dbReference type="GO" id="GO:0004521">
    <property type="term" value="F:RNA endonuclease activity"/>
    <property type="evidence" value="ECO:0007669"/>
    <property type="project" value="InterPro"/>
</dbReference>
<evidence type="ECO:0000256" key="2">
    <source>
        <dbReference type="ARBA" id="ARBA00022722"/>
    </source>
</evidence>
<dbReference type="PANTHER" id="PTHR42188">
    <property type="entry name" value="23S RRNA-SPECIFIC ENDONUCLEASE VAPC20"/>
    <property type="match status" value="1"/>
</dbReference>
<protein>
    <submittedName>
        <fullName evidence="8">PilT protein domain protein</fullName>
    </submittedName>
</protein>
<dbReference type="GO" id="GO:0016075">
    <property type="term" value="P:rRNA catabolic process"/>
    <property type="evidence" value="ECO:0007669"/>
    <property type="project" value="TreeGrafter"/>
</dbReference>
<dbReference type="InterPro" id="IPR039018">
    <property type="entry name" value="VapC20-like"/>
</dbReference>
<evidence type="ECO:0000313" key="8">
    <source>
        <dbReference type="EMBL" id="ELZ43419.1"/>
    </source>
</evidence>
<evidence type="ECO:0000259" key="7">
    <source>
        <dbReference type="Pfam" id="PF01850"/>
    </source>
</evidence>
<keyword evidence="1" id="KW-1277">Toxin-antitoxin system</keyword>
<dbReference type="SUPFAM" id="SSF88723">
    <property type="entry name" value="PIN domain-like"/>
    <property type="match status" value="1"/>
</dbReference>
<dbReference type="OrthoDB" id="41298at2157"/>
<dbReference type="EMBL" id="AOJL01000062">
    <property type="protein sequence ID" value="ELZ43419.1"/>
    <property type="molecule type" value="Genomic_DNA"/>
</dbReference>
<keyword evidence="6" id="KW-0460">Magnesium</keyword>
<evidence type="ECO:0000256" key="5">
    <source>
        <dbReference type="ARBA" id="ARBA00022801"/>
    </source>
</evidence>
<evidence type="ECO:0000313" key="9">
    <source>
        <dbReference type="Proteomes" id="UP000011509"/>
    </source>
</evidence>
<dbReference type="GO" id="GO:0046872">
    <property type="term" value="F:metal ion binding"/>
    <property type="evidence" value="ECO:0007669"/>
    <property type="project" value="UniProtKB-KW"/>
</dbReference>
<dbReference type="Pfam" id="PF01850">
    <property type="entry name" value="PIN"/>
    <property type="match status" value="1"/>
</dbReference>
<keyword evidence="9" id="KW-1185">Reference proteome</keyword>
<dbReference type="InterPro" id="IPR002716">
    <property type="entry name" value="PIN_dom"/>
</dbReference>
<evidence type="ECO:0000256" key="1">
    <source>
        <dbReference type="ARBA" id="ARBA00022649"/>
    </source>
</evidence>
<dbReference type="Gene3D" id="3.40.50.1010">
    <property type="entry name" value="5'-nuclease"/>
    <property type="match status" value="1"/>
</dbReference>
<dbReference type="AlphaFoldDB" id="M0EAH8"/>
<keyword evidence="5" id="KW-0378">Hydrolase</keyword>
<evidence type="ECO:0000256" key="4">
    <source>
        <dbReference type="ARBA" id="ARBA00022759"/>
    </source>
</evidence>
<dbReference type="Proteomes" id="UP000011509">
    <property type="component" value="Unassembled WGS sequence"/>
</dbReference>
<dbReference type="GO" id="GO:0016787">
    <property type="term" value="F:hydrolase activity"/>
    <property type="evidence" value="ECO:0007669"/>
    <property type="project" value="UniProtKB-KW"/>
</dbReference>
<keyword evidence="4" id="KW-0255">Endonuclease</keyword>
<organism evidence="8 9">
    <name type="scientific">Halorubrum coriense DSM 10284</name>
    <dbReference type="NCBI Taxonomy" id="1227466"/>
    <lineage>
        <taxon>Archaea</taxon>
        <taxon>Methanobacteriati</taxon>
        <taxon>Methanobacteriota</taxon>
        <taxon>Stenosarchaea group</taxon>
        <taxon>Halobacteria</taxon>
        <taxon>Halobacteriales</taxon>
        <taxon>Haloferacaceae</taxon>
        <taxon>Halorubrum</taxon>
    </lineage>
</organism>
<evidence type="ECO:0000256" key="6">
    <source>
        <dbReference type="ARBA" id="ARBA00022842"/>
    </source>
</evidence>
<dbReference type="InterPro" id="IPR029060">
    <property type="entry name" value="PIN-like_dom_sf"/>
</dbReference>
<evidence type="ECO:0000256" key="3">
    <source>
        <dbReference type="ARBA" id="ARBA00022723"/>
    </source>
</evidence>